<evidence type="ECO:0000313" key="2">
    <source>
        <dbReference type="EMBL" id="KYB29861.1"/>
    </source>
</evidence>
<proteinExistence type="predicted"/>
<evidence type="ECO:0000256" key="1">
    <source>
        <dbReference type="SAM" id="MobiDB-lite"/>
    </source>
</evidence>
<gene>
    <name evidence="2" type="primary">AUGUSTUS-3.0.2_31575</name>
    <name evidence="2" type="ORF">TcasGA2_TC031575</name>
</gene>
<organism evidence="2 3">
    <name type="scientific">Tribolium castaneum</name>
    <name type="common">Red flour beetle</name>
    <dbReference type="NCBI Taxonomy" id="7070"/>
    <lineage>
        <taxon>Eukaryota</taxon>
        <taxon>Metazoa</taxon>
        <taxon>Ecdysozoa</taxon>
        <taxon>Arthropoda</taxon>
        <taxon>Hexapoda</taxon>
        <taxon>Insecta</taxon>
        <taxon>Pterygota</taxon>
        <taxon>Neoptera</taxon>
        <taxon>Endopterygota</taxon>
        <taxon>Coleoptera</taxon>
        <taxon>Polyphaga</taxon>
        <taxon>Cucujiformia</taxon>
        <taxon>Tenebrionidae</taxon>
        <taxon>Tenebrionidae incertae sedis</taxon>
        <taxon>Tribolium</taxon>
    </lineage>
</organism>
<reference evidence="2 3" key="2">
    <citation type="journal article" date="2010" name="Nucleic Acids Res.">
        <title>BeetleBase in 2010: revisions to provide comprehensive genomic information for Tribolium castaneum.</title>
        <authorList>
            <person name="Kim H.S."/>
            <person name="Murphy T."/>
            <person name="Xia J."/>
            <person name="Caragea D."/>
            <person name="Park Y."/>
            <person name="Beeman R.W."/>
            <person name="Lorenzen M.D."/>
            <person name="Butcher S."/>
            <person name="Manak J.R."/>
            <person name="Brown S.J."/>
        </authorList>
    </citation>
    <scope>GENOME REANNOTATION</scope>
    <source>
        <strain evidence="2 3">Georgia GA2</strain>
    </source>
</reference>
<reference evidence="2 3" key="1">
    <citation type="journal article" date="2008" name="Nature">
        <title>The genome of the model beetle and pest Tribolium castaneum.</title>
        <authorList>
            <consortium name="Tribolium Genome Sequencing Consortium"/>
            <person name="Richards S."/>
            <person name="Gibbs R.A."/>
            <person name="Weinstock G.M."/>
            <person name="Brown S.J."/>
            <person name="Denell R."/>
            <person name="Beeman R.W."/>
            <person name="Gibbs R."/>
            <person name="Beeman R.W."/>
            <person name="Brown S.J."/>
            <person name="Bucher G."/>
            <person name="Friedrich M."/>
            <person name="Grimmelikhuijzen C.J."/>
            <person name="Klingler M."/>
            <person name="Lorenzen M."/>
            <person name="Richards S."/>
            <person name="Roth S."/>
            <person name="Schroder R."/>
            <person name="Tautz D."/>
            <person name="Zdobnov E.M."/>
            <person name="Muzny D."/>
            <person name="Gibbs R.A."/>
            <person name="Weinstock G.M."/>
            <person name="Attaway T."/>
            <person name="Bell S."/>
            <person name="Buhay C.J."/>
            <person name="Chandrabose M.N."/>
            <person name="Chavez D."/>
            <person name="Clerk-Blankenburg K.P."/>
            <person name="Cree A."/>
            <person name="Dao M."/>
            <person name="Davis C."/>
            <person name="Chacko J."/>
            <person name="Dinh H."/>
            <person name="Dugan-Rocha S."/>
            <person name="Fowler G."/>
            <person name="Garner T.T."/>
            <person name="Garnes J."/>
            <person name="Gnirke A."/>
            <person name="Hawes A."/>
            <person name="Hernandez J."/>
            <person name="Hines S."/>
            <person name="Holder M."/>
            <person name="Hume J."/>
            <person name="Jhangiani S.N."/>
            <person name="Joshi V."/>
            <person name="Khan Z.M."/>
            <person name="Jackson L."/>
            <person name="Kovar C."/>
            <person name="Kowis A."/>
            <person name="Lee S."/>
            <person name="Lewis L.R."/>
            <person name="Margolis J."/>
            <person name="Morgan M."/>
            <person name="Nazareth L.V."/>
            <person name="Nguyen N."/>
            <person name="Okwuonu G."/>
            <person name="Parker D."/>
            <person name="Richards S."/>
            <person name="Ruiz S.J."/>
            <person name="Santibanez J."/>
            <person name="Savard J."/>
            <person name="Scherer S.E."/>
            <person name="Schneider B."/>
            <person name="Sodergren E."/>
            <person name="Tautz D."/>
            <person name="Vattahil S."/>
            <person name="Villasana D."/>
            <person name="White C.S."/>
            <person name="Wright R."/>
            <person name="Park Y."/>
            <person name="Beeman R.W."/>
            <person name="Lord J."/>
            <person name="Oppert B."/>
            <person name="Lorenzen M."/>
            <person name="Brown S."/>
            <person name="Wang L."/>
            <person name="Savard J."/>
            <person name="Tautz D."/>
            <person name="Richards S."/>
            <person name="Weinstock G."/>
            <person name="Gibbs R.A."/>
            <person name="Liu Y."/>
            <person name="Worley K."/>
            <person name="Weinstock G."/>
            <person name="Elsik C.G."/>
            <person name="Reese J.T."/>
            <person name="Elhaik E."/>
            <person name="Landan G."/>
            <person name="Graur D."/>
            <person name="Arensburger P."/>
            <person name="Atkinson P."/>
            <person name="Beeman R.W."/>
            <person name="Beidler J."/>
            <person name="Brown S.J."/>
            <person name="Demuth J.P."/>
            <person name="Drury D.W."/>
            <person name="Du Y.Z."/>
            <person name="Fujiwara H."/>
            <person name="Lorenzen M."/>
            <person name="Maselli V."/>
            <person name="Osanai M."/>
            <person name="Park Y."/>
            <person name="Robertson H.M."/>
            <person name="Tu Z."/>
            <person name="Wang J.J."/>
            <person name="Wang S."/>
            <person name="Richards S."/>
            <person name="Song H."/>
            <person name="Zhang L."/>
            <person name="Sodergren E."/>
            <person name="Werner D."/>
            <person name="Stanke M."/>
            <person name="Morgenstern B."/>
            <person name="Solovyev V."/>
            <person name="Kosarev P."/>
            <person name="Brown G."/>
            <person name="Chen H.C."/>
            <person name="Ermolaeva O."/>
            <person name="Hlavina W."/>
            <person name="Kapustin Y."/>
            <person name="Kiryutin B."/>
            <person name="Kitts P."/>
            <person name="Maglott D."/>
            <person name="Pruitt K."/>
            <person name="Sapojnikov V."/>
            <person name="Souvorov A."/>
            <person name="Mackey A.J."/>
            <person name="Waterhouse R.M."/>
            <person name="Wyder S."/>
            <person name="Zdobnov E.M."/>
            <person name="Zdobnov E.M."/>
            <person name="Wyder S."/>
            <person name="Kriventseva E.V."/>
            <person name="Kadowaki T."/>
            <person name="Bork P."/>
            <person name="Aranda M."/>
            <person name="Bao R."/>
            <person name="Beermann A."/>
            <person name="Berns N."/>
            <person name="Bolognesi R."/>
            <person name="Bonneton F."/>
            <person name="Bopp D."/>
            <person name="Brown S.J."/>
            <person name="Bucher G."/>
            <person name="Butts T."/>
            <person name="Chaumot A."/>
            <person name="Denell R.E."/>
            <person name="Ferrier D.E."/>
            <person name="Friedrich M."/>
            <person name="Gordon C.M."/>
            <person name="Jindra M."/>
            <person name="Klingler M."/>
            <person name="Lan Q."/>
            <person name="Lattorff H.M."/>
            <person name="Laudet V."/>
            <person name="von Levetsow C."/>
            <person name="Liu Z."/>
            <person name="Lutz R."/>
            <person name="Lynch J.A."/>
            <person name="da Fonseca R.N."/>
            <person name="Posnien N."/>
            <person name="Reuter R."/>
            <person name="Roth S."/>
            <person name="Savard J."/>
            <person name="Schinko J.B."/>
            <person name="Schmitt C."/>
            <person name="Schoppmeier M."/>
            <person name="Schroder R."/>
            <person name="Shippy T.D."/>
            <person name="Simonnet F."/>
            <person name="Marques-Souza H."/>
            <person name="Tautz D."/>
            <person name="Tomoyasu Y."/>
            <person name="Trauner J."/>
            <person name="Van der Zee M."/>
            <person name="Vervoort M."/>
            <person name="Wittkopp N."/>
            <person name="Wimmer E.A."/>
            <person name="Yang X."/>
            <person name="Jones A.K."/>
            <person name="Sattelle D.B."/>
            <person name="Ebert P.R."/>
            <person name="Nelson D."/>
            <person name="Scott J.G."/>
            <person name="Beeman R.W."/>
            <person name="Muthukrishnan S."/>
            <person name="Kramer K.J."/>
            <person name="Arakane Y."/>
            <person name="Beeman R.W."/>
            <person name="Zhu Q."/>
            <person name="Hogenkamp D."/>
            <person name="Dixit R."/>
            <person name="Oppert B."/>
            <person name="Jiang H."/>
            <person name="Zou Z."/>
            <person name="Marshall J."/>
            <person name="Elpidina E."/>
            <person name="Vinokurov K."/>
            <person name="Oppert C."/>
            <person name="Zou Z."/>
            <person name="Evans J."/>
            <person name="Lu Z."/>
            <person name="Zhao P."/>
            <person name="Sumathipala N."/>
            <person name="Altincicek B."/>
            <person name="Vilcinskas A."/>
            <person name="Williams M."/>
            <person name="Hultmark D."/>
            <person name="Hetru C."/>
            <person name="Jiang H."/>
            <person name="Grimmelikhuijzen C.J."/>
            <person name="Hauser F."/>
            <person name="Cazzamali G."/>
            <person name="Williamson M."/>
            <person name="Park Y."/>
            <person name="Li B."/>
            <person name="Tanaka Y."/>
            <person name="Predel R."/>
            <person name="Neupert S."/>
            <person name="Schachtner J."/>
            <person name="Verleyen P."/>
            <person name="Raible F."/>
            <person name="Bork P."/>
            <person name="Friedrich M."/>
            <person name="Walden K.K."/>
            <person name="Robertson H.M."/>
            <person name="Angeli S."/>
            <person name="Foret S."/>
            <person name="Bucher G."/>
            <person name="Schuetz S."/>
            <person name="Maleszka R."/>
            <person name="Wimmer E.A."/>
            <person name="Beeman R.W."/>
            <person name="Lorenzen M."/>
            <person name="Tomoyasu Y."/>
            <person name="Miller S.C."/>
            <person name="Grossmann D."/>
            <person name="Bucher G."/>
        </authorList>
    </citation>
    <scope>NUCLEOTIDE SEQUENCE [LARGE SCALE GENOMIC DNA]</scope>
    <source>
        <strain evidence="2 3">Georgia GA2</strain>
    </source>
</reference>
<protein>
    <submittedName>
        <fullName evidence="2">Uncharacterized protein</fullName>
    </submittedName>
</protein>
<dbReference type="Proteomes" id="UP000007266">
    <property type="component" value="Linkage group 1"/>
</dbReference>
<dbReference type="AlphaFoldDB" id="A0A139WPS6"/>
<dbReference type="EMBL" id="KQ971307">
    <property type="protein sequence ID" value="KYB29861.1"/>
    <property type="molecule type" value="Genomic_DNA"/>
</dbReference>
<name>A0A139WPS6_TRICA</name>
<dbReference type="InParanoid" id="A0A139WPS6"/>
<keyword evidence="3" id="KW-1185">Reference proteome</keyword>
<evidence type="ECO:0000313" key="3">
    <source>
        <dbReference type="Proteomes" id="UP000007266"/>
    </source>
</evidence>
<accession>A0A139WPS6</accession>
<sequence length="88" mass="9805">MSRLCAEVDQDPGENDSGHYMKGYNINYSTASSESVVSDSVASIKSKKKSPPKTETTLTSDEIRDRCRISYECRNNMICIEGHPKGKK</sequence>
<feature type="region of interest" description="Disordered" evidence="1">
    <location>
        <begin position="1"/>
        <end position="20"/>
    </location>
</feature>